<evidence type="ECO:0000313" key="5">
    <source>
        <dbReference type="EMBL" id="AGH96663.1"/>
    </source>
</evidence>
<evidence type="ECO:0000256" key="2">
    <source>
        <dbReference type="ARBA" id="ARBA00022741"/>
    </source>
</evidence>
<dbReference type="RefSeq" id="WP_015471153.1">
    <property type="nucleotide sequence ID" value="NC_020813.1"/>
</dbReference>
<dbReference type="InterPro" id="IPR003593">
    <property type="entry name" value="AAA+_ATPase"/>
</dbReference>
<dbReference type="Gene3D" id="3.40.50.300">
    <property type="entry name" value="P-loop containing nucleotide triphosphate hydrolases"/>
    <property type="match status" value="1"/>
</dbReference>
<sequence>MSSVKFEHVAKEFSSGGKTHNAVKDFNLQIANGEFVSFLGPSGCGKTTTLRMIAGLEENTHGKIYFDNDVVSDPQKKLFLPPEKRNVGMVFQSYAVWPHMNVFDNVAYPLKLKKVSKEQIQQEVLAILDLVELGGLEKRKSNELSGGQQQRVALARGLVMKPRILLLDEPLSNLDAKLREKMRRDIRKIQQDLKLTMVYVTHDQKEAFQMSDKVVVMNRGLIEQVGSVDDIRTKPVSDFVKDFVE</sequence>
<keyword evidence="1" id="KW-0813">Transport</keyword>
<dbReference type="EMBL" id="CP003537">
    <property type="protein sequence ID" value="AGH96663.1"/>
    <property type="molecule type" value="Genomic_DNA"/>
</dbReference>
<dbReference type="AlphaFoldDB" id="M4VBR2"/>
<dbReference type="InterPro" id="IPR027417">
    <property type="entry name" value="P-loop_NTPase"/>
</dbReference>
<dbReference type="PANTHER" id="PTHR43875">
    <property type="entry name" value="MALTODEXTRIN IMPORT ATP-BINDING PROTEIN MSMX"/>
    <property type="match status" value="1"/>
</dbReference>
<dbReference type="HOGENOM" id="CLU_000604_1_22_7"/>
<feature type="domain" description="ABC transporter" evidence="4">
    <location>
        <begin position="4"/>
        <end position="244"/>
    </location>
</feature>
<dbReference type="eggNOG" id="COG3842">
    <property type="taxonomic scope" value="Bacteria"/>
</dbReference>
<dbReference type="GO" id="GO:0005524">
    <property type="term" value="F:ATP binding"/>
    <property type="evidence" value="ECO:0007669"/>
    <property type="project" value="UniProtKB-KW"/>
</dbReference>
<dbReference type="GO" id="GO:0140359">
    <property type="term" value="F:ABC-type transporter activity"/>
    <property type="evidence" value="ECO:0007669"/>
    <property type="project" value="UniProtKB-ARBA"/>
</dbReference>
<dbReference type="PROSITE" id="PS00211">
    <property type="entry name" value="ABC_TRANSPORTER_1"/>
    <property type="match status" value="1"/>
</dbReference>
<proteinExistence type="predicted"/>
<dbReference type="PATRIC" id="fig|1184267.3.peg.2478"/>
<dbReference type="PROSITE" id="PS50893">
    <property type="entry name" value="ABC_TRANSPORTER_2"/>
    <property type="match status" value="1"/>
</dbReference>
<keyword evidence="3" id="KW-0067">ATP-binding</keyword>
<dbReference type="OrthoDB" id="5290064at2"/>
<organism evidence="5 6">
    <name type="scientific">Pseudobdellovibrio exovorus JSS</name>
    <dbReference type="NCBI Taxonomy" id="1184267"/>
    <lineage>
        <taxon>Bacteria</taxon>
        <taxon>Pseudomonadati</taxon>
        <taxon>Bdellovibrionota</taxon>
        <taxon>Bdellovibrionia</taxon>
        <taxon>Bdellovibrionales</taxon>
        <taxon>Pseudobdellovibrionaceae</taxon>
        <taxon>Pseudobdellovibrio</taxon>
    </lineage>
</organism>
<dbReference type="TCDB" id="3.A.1.20.4">
    <property type="family name" value="the atp-binding cassette (abc) superfamily"/>
</dbReference>
<evidence type="ECO:0000256" key="3">
    <source>
        <dbReference type="ARBA" id="ARBA00022840"/>
    </source>
</evidence>
<protein>
    <recommendedName>
        <fullName evidence="4">ABC transporter domain-containing protein</fullName>
    </recommendedName>
</protein>
<reference evidence="5 6" key="1">
    <citation type="journal article" date="2013" name="ISME J.">
        <title>By their genes ye shall know them: genomic signatures of predatory bacteria.</title>
        <authorList>
            <person name="Pasternak Z."/>
            <person name="Pietrokovski S."/>
            <person name="Rotem O."/>
            <person name="Gophna U."/>
            <person name="Lurie-Weinberger M.N."/>
            <person name="Jurkevitch E."/>
        </authorList>
    </citation>
    <scope>NUCLEOTIDE SEQUENCE [LARGE SCALE GENOMIC DNA]</scope>
    <source>
        <strain evidence="5 6">JSS</strain>
    </source>
</reference>
<dbReference type="PANTHER" id="PTHR43875:SF1">
    <property type="entry name" value="OSMOPROTECTIVE COMPOUNDS UPTAKE ATP-BINDING PROTEIN GGTA"/>
    <property type="match status" value="1"/>
</dbReference>
<dbReference type="Proteomes" id="UP000012040">
    <property type="component" value="Chromosome"/>
</dbReference>
<dbReference type="FunFam" id="3.40.50.300:FF:000042">
    <property type="entry name" value="Maltose/maltodextrin ABC transporter, ATP-binding protein"/>
    <property type="match status" value="1"/>
</dbReference>
<evidence type="ECO:0000259" key="4">
    <source>
        <dbReference type="PROSITE" id="PS50893"/>
    </source>
</evidence>
<name>M4VBR2_9BACT</name>
<evidence type="ECO:0000256" key="1">
    <source>
        <dbReference type="ARBA" id="ARBA00022448"/>
    </source>
</evidence>
<evidence type="ECO:0000313" key="6">
    <source>
        <dbReference type="Proteomes" id="UP000012040"/>
    </source>
</evidence>
<dbReference type="SUPFAM" id="SSF52540">
    <property type="entry name" value="P-loop containing nucleoside triphosphate hydrolases"/>
    <property type="match status" value="1"/>
</dbReference>
<gene>
    <name evidence="5" type="ORF">A11Q_2447</name>
</gene>
<dbReference type="STRING" id="1184267.A11Q_2447"/>
<keyword evidence="6" id="KW-1185">Reference proteome</keyword>
<keyword evidence="2" id="KW-0547">Nucleotide-binding</keyword>
<dbReference type="GO" id="GO:0016887">
    <property type="term" value="F:ATP hydrolysis activity"/>
    <property type="evidence" value="ECO:0007669"/>
    <property type="project" value="InterPro"/>
</dbReference>
<dbReference type="InterPro" id="IPR047641">
    <property type="entry name" value="ABC_transpr_MalK/UgpC-like"/>
</dbReference>
<accession>M4VBR2</accession>
<dbReference type="InterPro" id="IPR003439">
    <property type="entry name" value="ABC_transporter-like_ATP-bd"/>
</dbReference>
<dbReference type="Pfam" id="PF00005">
    <property type="entry name" value="ABC_tran"/>
    <property type="match status" value="1"/>
</dbReference>
<dbReference type="GO" id="GO:0055052">
    <property type="term" value="C:ATP-binding cassette (ABC) transporter complex, substrate-binding subunit-containing"/>
    <property type="evidence" value="ECO:0007669"/>
    <property type="project" value="TreeGrafter"/>
</dbReference>
<dbReference type="InterPro" id="IPR017871">
    <property type="entry name" value="ABC_transporter-like_CS"/>
</dbReference>
<dbReference type="SMART" id="SM00382">
    <property type="entry name" value="AAA"/>
    <property type="match status" value="1"/>
</dbReference>
<dbReference type="KEGG" id="bex:A11Q_2447"/>